<name>A0A348HBQ3_9GAMM</name>
<dbReference type="GO" id="GO:0006094">
    <property type="term" value="P:gluconeogenesis"/>
    <property type="evidence" value="ECO:0007669"/>
    <property type="project" value="UniProtKB-UniRule"/>
</dbReference>
<comment type="subunit">
    <text evidence="8 9">Homodimer.</text>
</comment>
<dbReference type="FunFam" id="3.20.20.70:FF:000016">
    <property type="entry name" value="Triosephosphate isomerase"/>
    <property type="match status" value="1"/>
</dbReference>
<dbReference type="HAMAP" id="MF_00147_B">
    <property type="entry name" value="TIM_B"/>
    <property type="match status" value="1"/>
</dbReference>
<proteinExistence type="inferred from homology"/>
<dbReference type="GO" id="GO:0006096">
    <property type="term" value="P:glycolytic process"/>
    <property type="evidence" value="ECO:0007669"/>
    <property type="project" value="UniProtKB-UniRule"/>
</dbReference>
<dbReference type="EC" id="5.3.1.1" evidence="8 9"/>
<comment type="subcellular location">
    <subcellularLocation>
        <location evidence="8 9">Cytoplasm</location>
    </subcellularLocation>
</comment>
<evidence type="ECO:0000256" key="7">
    <source>
        <dbReference type="ARBA" id="ARBA00023235"/>
    </source>
</evidence>
<feature type="binding site" evidence="8">
    <location>
        <position position="200"/>
    </location>
    <ligand>
        <name>substrate</name>
    </ligand>
</feature>
<comment type="pathway">
    <text evidence="1 8 9">Carbohydrate degradation; glycolysis; D-glyceraldehyde 3-phosphate from glycerone phosphate: step 1/1.</text>
</comment>
<feature type="active site" description="Proton acceptor" evidence="8">
    <location>
        <position position="155"/>
    </location>
</feature>
<reference evidence="10 11" key="1">
    <citation type="submission" date="2018-09" db="EMBL/GenBank/DDBJ databases">
        <title>Zymobacter palmae IAM14233 (=T109) whole genome analysis.</title>
        <authorList>
            <person name="Yanase H."/>
        </authorList>
    </citation>
    <scope>NUCLEOTIDE SEQUENCE [LARGE SCALE GENOMIC DNA]</scope>
    <source>
        <strain evidence="10 11">IAM14233</strain>
    </source>
</reference>
<accession>A0A348HBQ3</accession>
<dbReference type="Proteomes" id="UP000267342">
    <property type="component" value="Chromosome"/>
</dbReference>
<evidence type="ECO:0000256" key="1">
    <source>
        <dbReference type="ARBA" id="ARBA00004680"/>
    </source>
</evidence>
<comment type="caution">
    <text evidence="8">Lacks conserved residue(s) required for the propagation of feature annotation.</text>
</comment>
<dbReference type="GO" id="GO:0005829">
    <property type="term" value="C:cytosol"/>
    <property type="evidence" value="ECO:0007669"/>
    <property type="project" value="TreeGrafter"/>
</dbReference>
<comment type="pathway">
    <text evidence="8 9">Carbohydrate biosynthesis; gluconeogenesis.</text>
</comment>
<evidence type="ECO:0000256" key="4">
    <source>
        <dbReference type="ARBA" id="ARBA00022432"/>
    </source>
</evidence>
<dbReference type="GO" id="GO:0046166">
    <property type="term" value="P:glyceraldehyde-3-phosphate biosynthetic process"/>
    <property type="evidence" value="ECO:0007669"/>
    <property type="project" value="TreeGrafter"/>
</dbReference>
<keyword evidence="6 8" id="KW-0324">Glycolysis</keyword>
<feature type="binding site" evidence="8">
    <location>
        <position position="161"/>
    </location>
    <ligand>
        <name>substrate</name>
    </ligand>
</feature>
<dbReference type="InterPro" id="IPR013785">
    <property type="entry name" value="Aldolase_TIM"/>
</dbReference>
<evidence type="ECO:0000256" key="2">
    <source>
        <dbReference type="ARBA" id="ARBA00004939"/>
    </source>
</evidence>
<dbReference type="AlphaFoldDB" id="A0A348HBQ3"/>
<keyword evidence="7 8" id="KW-0413">Isomerase</keyword>
<dbReference type="PANTHER" id="PTHR21139:SF42">
    <property type="entry name" value="TRIOSEPHOSPHATE ISOMERASE"/>
    <property type="match status" value="1"/>
</dbReference>
<dbReference type="PROSITE" id="PS51440">
    <property type="entry name" value="TIM_2"/>
    <property type="match status" value="1"/>
</dbReference>
<dbReference type="InterPro" id="IPR000652">
    <property type="entry name" value="Triosephosphate_isomerase"/>
</dbReference>
<sequence length="240" mass="26114">MNGTRQLVAAYRKAFMDADITDKVDVLLIPSFPYIGEMVRALLGSGVKVGAQTLNPRGAGAHTGEVSGVMLHELGAEYVLVGHSERRRLYKESEDEIFARVNAAVSEQLHPILCVGETLEQHKSGNALATVLHQVSSVMERLDARYLSWVSIAYEPVWAIGTGLTATPEQAQEIHAAIREYLHEIDPELAESTRLLYGGSMNAHNARRLLAQPDIDGGLIGGSSLRTEDFLSICHVAGQN</sequence>
<dbReference type="InterPro" id="IPR035990">
    <property type="entry name" value="TIM_sf"/>
</dbReference>
<evidence type="ECO:0000256" key="9">
    <source>
        <dbReference type="RuleBase" id="RU363013"/>
    </source>
</evidence>
<protein>
    <recommendedName>
        <fullName evidence="8 9">Triosephosphate isomerase</fullName>
        <shortName evidence="8">TIM</shortName>
        <shortName evidence="8">TPI</shortName>
        <ecNumber evidence="8 9">5.3.1.1</ecNumber>
    </recommendedName>
    <alternativeName>
        <fullName evidence="8">Triose-phosphate isomerase</fullName>
    </alternativeName>
</protein>
<dbReference type="Gene3D" id="3.20.20.70">
    <property type="entry name" value="Aldolase class I"/>
    <property type="match status" value="1"/>
</dbReference>
<feature type="binding site" evidence="8">
    <location>
        <begin position="221"/>
        <end position="222"/>
    </location>
    <ligand>
        <name>substrate</name>
    </ligand>
</feature>
<comment type="catalytic activity">
    <reaction evidence="8 9">
        <text>D-glyceraldehyde 3-phosphate = dihydroxyacetone phosphate</text>
        <dbReference type="Rhea" id="RHEA:18585"/>
        <dbReference type="ChEBI" id="CHEBI:57642"/>
        <dbReference type="ChEBI" id="CHEBI:59776"/>
        <dbReference type="EC" id="5.3.1.1"/>
    </reaction>
</comment>
<dbReference type="Pfam" id="PF00121">
    <property type="entry name" value="TIM"/>
    <property type="match status" value="1"/>
</dbReference>
<organism evidence="10 11">
    <name type="scientific">Zymobacter palmae</name>
    <dbReference type="NCBI Taxonomy" id="33074"/>
    <lineage>
        <taxon>Bacteria</taxon>
        <taxon>Pseudomonadati</taxon>
        <taxon>Pseudomonadota</taxon>
        <taxon>Gammaproteobacteria</taxon>
        <taxon>Oceanospirillales</taxon>
        <taxon>Halomonadaceae</taxon>
        <taxon>Zymobacter group</taxon>
        <taxon>Zymobacter</taxon>
    </lineage>
</organism>
<comment type="function">
    <text evidence="8">Involved in the gluconeogenesis. Catalyzes stereospecifically the conversion of dihydroxyacetone phosphate (DHAP) to D-glyceraldehyde-3-phosphate (G3P).</text>
</comment>
<dbReference type="STRING" id="1123510.GCA_000620025_02377"/>
<keyword evidence="11" id="KW-1185">Reference proteome</keyword>
<dbReference type="CDD" id="cd00311">
    <property type="entry name" value="TIM"/>
    <property type="match status" value="1"/>
</dbReference>
<evidence type="ECO:0000256" key="3">
    <source>
        <dbReference type="ARBA" id="ARBA00007422"/>
    </source>
</evidence>
<evidence type="ECO:0000256" key="5">
    <source>
        <dbReference type="ARBA" id="ARBA00022490"/>
    </source>
</evidence>
<dbReference type="UniPathway" id="UPA00138"/>
<evidence type="ECO:0000313" key="11">
    <source>
        <dbReference type="Proteomes" id="UP000267342"/>
    </source>
</evidence>
<keyword evidence="5 8" id="KW-0963">Cytoplasm</keyword>
<comment type="similarity">
    <text evidence="3 8 9">Belongs to the triosephosphate isomerase family.</text>
</comment>
<dbReference type="InterPro" id="IPR022896">
    <property type="entry name" value="TrioseP_Isoase_bac/euk"/>
</dbReference>
<feature type="active site" description="Electrophile" evidence="8">
    <location>
        <position position="83"/>
    </location>
</feature>
<dbReference type="KEGG" id="zpl:ZBT109_0257"/>
<dbReference type="SUPFAM" id="SSF51351">
    <property type="entry name" value="Triosephosphate isomerase (TIM)"/>
    <property type="match status" value="1"/>
</dbReference>
<dbReference type="GO" id="GO:0019563">
    <property type="term" value="P:glycerol catabolic process"/>
    <property type="evidence" value="ECO:0007669"/>
    <property type="project" value="TreeGrafter"/>
</dbReference>
<gene>
    <name evidence="8" type="primary">tpiA</name>
    <name evidence="10" type="ORF">ZBT109_0257</name>
</gene>
<dbReference type="PROSITE" id="PS00171">
    <property type="entry name" value="TIM_1"/>
    <property type="match status" value="1"/>
</dbReference>
<dbReference type="InterPro" id="IPR020861">
    <property type="entry name" value="Triosephosphate_isomerase_AS"/>
</dbReference>
<evidence type="ECO:0000256" key="6">
    <source>
        <dbReference type="ARBA" id="ARBA00023152"/>
    </source>
</evidence>
<dbReference type="UniPathway" id="UPA00109">
    <property type="reaction ID" value="UER00189"/>
</dbReference>
<evidence type="ECO:0000313" key="10">
    <source>
        <dbReference type="EMBL" id="BBG29055.1"/>
    </source>
</evidence>
<evidence type="ECO:0000256" key="8">
    <source>
        <dbReference type="HAMAP-Rule" id="MF_00147"/>
    </source>
</evidence>
<dbReference type="NCBIfam" id="TIGR00419">
    <property type="entry name" value="tim"/>
    <property type="match status" value="1"/>
</dbReference>
<dbReference type="PANTHER" id="PTHR21139">
    <property type="entry name" value="TRIOSEPHOSPHATE ISOMERASE"/>
    <property type="match status" value="1"/>
</dbReference>
<keyword evidence="4 8" id="KW-0312">Gluconeogenesis</keyword>
<comment type="pathway">
    <text evidence="2">Carbohydrate metabolism; erythritol degradation.</text>
</comment>
<dbReference type="EMBL" id="AP018933">
    <property type="protein sequence ID" value="BBG29055.1"/>
    <property type="molecule type" value="Genomic_DNA"/>
</dbReference>
<dbReference type="GO" id="GO:0004807">
    <property type="term" value="F:triose-phosphate isomerase activity"/>
    <property type="evidence" value="ECO:0007669"/>
    <property type="project" value="UniProtKB-UniRule"/>
</dbReference>